<proteinExistence type="predicted"/>
<dbReference type="EMBL" id="CP111015">
    <property type="protein sequence ID" value="WAR01913.1"/>
    <property type="molecule type" value="Genomic_DNA"/>
</dbReference>
<organism evidence="1 2">
    <name type="scientific">Mya arenaria</name>
    <name type="common">Soft-shell clam</name>
    <dbReference type="NCBI Taxonomy" id="6604"/>
    <lineage>
        <taxon>Eukaryota</taxon>
        <taxon>Metazoa</taxon>
        <taxon>Spiralia</taxon>
        <taxon>Lophotrochozoa</taxon>
        <taxon>Mollusca</taxon>
        <taxon>Bivalvia</taxon>
        <taxon>Autobranchia</taxon>
        <taxon>Heteroconchia</taxon>
        <taxon>Euheterodonta</taxon>
        <taxon>Imparidentia</taxon>
        <taxon>Neoheterodontei</taxon>
        <taxon>Myida</taxon>
        <taxon>Myoidea</taxon>
        <taxon>Myidae</taxon>
        <taxon>Mya</taxon>
    </lineage>
</organism>
<gene>
    <name evidence="1" type="ORF">MAR_008471</name>
</gene>
<protein>
    <submittedName>
        <fullName evidence="1">Uncharacterized protein</fullName>
    </submittedName>
</protein>
<reference evidence="1" key="1">
    <citation type="submission" date="2022-11" db="EMBL/GenBank/DDBJ databases">
        <title>Centuries of genome instability and evolution in soft-shell clam transmissible cancer (bioRxiv).</title>
        <authorList>
            <person name="Hart S.F.M."/>
            <person name="Yonemitsu M.A."/>
            <person name="Giersch R.M."/>
            <person name="Beal B.F."/>
            <person name="Arriagada G."/>
            <person name="Davis B.W."/>
            <person name="Ostrander E.A."/>
            <person name="Goff S.P."/>
            <person name="Metzger M.J."/>
        </authorList>
    </citation>
    <scope>NUCLEOTIDE SEQUENCE</scope>
    <source>
        <strain evidence="1">MELC-2E11</strain>
        <tissue evidence="1">Siphon/mantle</tissue>
    </source>
</reference>
<dbReference type="Proteomes" id="UP001164746">
    <property type="component" value="Chromosome 4"/>
</dbReference>
<keyword evidence="2" id="KW-1185">Reference proteome</keyword>
<accession>A0ABY7DZ82</accession>
<name>A0ABY7DZ82_MYAAR</name>
<evidence type="ECO:0000313" key="2">
    <source>
        <dbReference type="Proteomes" id="UP001164746"/>
    </source>
</evidence>
<sequence length="75" mass="8664">MFNRKAKPYWTEEVKAAHAQARRARHIWLADPAVQCQTHSQTKNKPNALSGEYSGIVANPKKINYMTNLIEQQKR</sequence>
<evidence type="ECO:0000313" key="1">
    <source>
        <dbReference type="EMBL" id="WAR01913.1"/>
    </source>
</evidence>